<dbReference type="RefSeq" id="WP_190617830.1">
    <property type="nucleotide sequence ID" value="NZ_CP061538.1"/>
</dbReference>
<proteinExistence type="predicted"/>
<feature type="transmembrane region" description="Helical" evidence="2">
    <location>
        <begin position="37"/>
        <end position="56"/>
    </location>
</feature>
<reference evidence="4 5" key="1">
    <citation type="submission" date="2020-09" db="EMBL/GenBank/DDBJ databases">
        <title>Investigation of environmental microbe.</title>
        <authorList>
            <person name="Ou Y."/>
            <person name="Kang Q."/>
        </authorList>
    </citation>
    <scope>NUCLEOTIDE SEQUENCE [LARGE SCALE GENOMIC DNA]</scope>
    <source>
        <strain evidence="4 5">KJZ-9</strain>
    </source>
</reference>
<evidence type="ECO:0000313" key="4">
    <source>
        <dbReference type="EMBL" id="QNV40244.1"/>
    </source>
</evidence>
<feature type="compositionally biased region" description="Low complexity" evidence="1">
    <location>
        <begin position="70"/>
        <end position="82"/>
    </location>
</feature>
<keyword evidence="5" id="KW-1185">Reference proteome</keyword>
<evidence type="ECO:0000313" key="5">
    <source>
        <dbReference type="Proteomes" id="UP000516421"/>
    </source>
</evidence>
<accession>A0A7H2BKP8</accession>
<keyword evidence="2" id="KW-0812">Transmembrane</keyword>
<feature type="domain" description="LytR/CpsA/Psr regulator C-terminal" evidence="3">
    <location>
        <begin position="94"/>
        <end position="178"/>
    </location>
</feature>
<organism evidence="4 5">
    <name type="scientific">Rothia amarae</name>
    <dbReference type="NCBI Taxonomy" id="169480"/>
    <lineage>
        <taxon>Bacteria</taxon>
        <taxon>Bacillati</taxon>
        <taxon>Actinomycetota</taxon>
        <taxon>Actinomycetes</taxon>
        <taxon>Micrococcales</taxon>
        <taxon>Micrococcaceae</taxon>
        <taxon>Rothia</taxon>
    </lineage>
</organism>
<evidence type="ECO:0000256" key="1">
    <source>
        <dbReference type="SAM" id="MobiDB-lite"/>
    </source>
</evidence>
<dbReference type="InterPro" id="IPR027381">
    <property type="entry name" value="LytR/CpsA/Psr_C"/>
</dbReference>
<gene>
    <name evidence="4" type="ORF">IDM48_02045</name>
</gene>
<keyword evidence="2" id="KW-0472">Membrane</keyword>
<feature type="region of interest" description="Disordered" evidence="1">
    <location>
        <begin position="70"/>
        <end position="93"/>
    </location>
</feature>
<sequence length="208" mass="21814">MNSYPRDEFDDVPEDSARRGAYRGQQIDQSTSRGGTIAILCVGILGLLLGAVMFVVQPRTLAPDAPNNVSAAVSAPASGSSNESQQTPKDPSEINVKIYNAGTYPGAASEVEREMKKAGYNVTGTSNWKGESIPYSMVYYANGFIAEANTVADGLGFSYFEEQKDAPADISVVLGPDFAGIPEGSFQENVAAQETATASATASETPAP</sequence>
<name>A0A7H2BKP8_9MICC</name>
<dbReference type="Pfam" id="PF13399">
    <property type="entry name" value="LytR_C"/>
    <property type="match status" value="1"/>
</dbReference>
<dbReference type="Proteomes" id="UP000516421">
    <property type="component" value="Chromosome"/>
</dbReference>
<protein>
    <submittedName>
        <fullName evidence="4">LytR C-terminal domain-containing protein</fullName>
    </submittedName>
</protein>
<evidence type="ECO:0000259" key="3">
    <source>
        <dbReference type="Pfam" id="PF13399"/>
    </source>
</evidence>
<dbReference type="EMBL" id="CP061538">
    <property type="protein sequence ID" value="QNV40244.1"/>
    <property type="molecule type" value="Genomic_DNA"/>
</dbReference>
<dbReference type="KEGG" id="rama:IDM48_02045"/>
<dbReference type="AlphaFoldDB" id="A0A7H2BKP8"/>
<evidence type="ECO:0000256" key="2">
    <source>
        <dbReference type="SAM" id="Phobius"/>
    </source>
</evidence>
<keyword evidence="2" id="KW-1133">Transmembrane helix</keyword>
<dbReference type="Gene3D" id="3.30.70.2390">
    <property type="match status" value="1"/>
</dbReference>
<feature type="region of interest" description="Disordered" evidence="1">
    <location>
        <begin position="1"/>
        <end position="28"/>
    </location>
</feature>